<dbReference type="AlphaFoldDB" id="A0A9K3PCM9"/>
<comment type="caution">
    <text evidence="1">The sequence shown here is derived from an EMBL/GenBank/DDBJ whole genome shotgun (WGS) entry which is preliminary data.</text>
</comment>
<reference evidence="1" key="2">
    <citation type="submission" date="2021-04" db="EMBL/GenBank/DDBJ databases">
        <authorList>
            <person name="Podell S."/>
        </authorList>
    </citation>
    <scope>NUCLEOTIDE SEQUENCE</scope>
    <source>
        <strain evidence="1">Hildebrandi</strain>
    </source>
</reference>
<dbReference type="EMBL" id="JAGRRH010000024">
    <property type="protein sequence ID" value="KAG7342822.1"/>
    <property type="molecule type" value="Genomic_DNA"/>
</dbReference>
<name>A0A9K3PCM9_9STRA</name>
<accession>A0A9K3PCM9</accession>
<sequence length="472" mass="50427">MSDSNNASNNNMIRKKNAAHVPSNAHESVDANQSVLDVISGLVDTTRDASAVSRSTNSSLMVDPVLALISTTQNQSQMLQMQPTHNLQHLYIQQILGMQATLTAADLTNAASVPPNDQAHTSVNTTTNPLTFRIALLLRNLNALANSNIASQPRQTILATSEVPDASDAPFVGTSVPALGWPGNISAHLNPQILSLLGAQNPNLLGIGQQAQTAFGATTQPSPLPVSDPLLLPFPFTTPCGSNLPSASPTINEMFTTAVASLLPSGNSNIDQQKLQEVVASIATTSAAPSNSSLSNVTLGPRHPATSFVGKMGQASSATAGSTVGKSPVVVYMECDNESLSEYQCVLRMQIELFEATQEDVQWNAQGRNKAIVLGQVGIRCRHCAKLPTWSRARGAVYYSATIDGLYQAAQNMAKNHLCRHCRLIPEDTKNRLSTLRDNKRRAAGGKKYWAEGARVLGVVQTPEGLYFRPDR</sequence>
<proteinExistence type="predicted"/>
<dbReference type="Proteomes" id="UP000693970">
    <property type="component" value="Unassembled WGS sequence"/>
</dbReference>
<evidence type="ECO:0000313" key="1">
    <source>
        <dbReference type="EMBL" id="KAG7342822.1"/>
    </source>
</evidence>
<reference evidence="1" key="1">
    <citation type="journal article" date="2021" name="Sci. Rep.">
        <title>Diploid genomic architecture of Nitzschia inconspicua, an elite biomass production diatom.</title>
        <authorList>
            <person name="Oliver A."/>
            <person name="Podell S."/>
            <person name="Pinowska A."/>
            <person name="Traller J.C."/>
            <person name="Smith S.R."/>
            <person name="McClure R."/>
            <person name="Beliaev A."/>
            <person name="Bohutskyi P."/>
            <person name="Hill E.A."/>
            <person name="Rabines A."/>
            <person name="Zheng H."/>
            <person name="Allen L.Z."/>
            <person name="Kuo A."/>
            <person name="Grigoriev I.V."/>
            <person name="Allen A.E."/>
            <person name="Hazlebeck D."/>
            <person name="Allen E.E."/>
        </authorList>
    </citation>
    <scope>NUCLEOTIDE SEQUENCE</scope>
    <source>
        <strain evidence="1">Hildebrandi</strain>
    </source>
</reference>
<keyword evidence="2" id="KW-1185">Reference proteome</keyword>
<protein>
    <submittedName>
        <fullName evidence="1">Uncharacterized protein</fullName>
    </submittedName>
</protein>
<organism evidence="1 2">
    <name type="scientific">Nitzschia inconspicua</name>
    <dbReference type="NCBI Taxonomy" id="303405"/>
    <lineage>
        <taxon>Eukaryota</taxon>
        <taxon>Sar</taxon>
        <taxon>Stramenopiles</taxon>
        <taxon>Ochrophyta</taxon>
        <taxon>Bacillariophyta</taxon>
        <taxon>Bacillariophyceae</taxon>
        <taxon>Bacillariophycidae</taxon>
        <taxon>Bacillariales</taxon>
        <taxon>Bacillariaceae</taxon>
        <taxon>Nitzschia</taxon>
    </lineage>
</organism>
<evidence type="ECO:0000313" key="2">
    <source>
        <dbReference type="Proteomes" id="UP000693970"/>
    </source>
</evidence>
<gene>
    <name evidence="1" type="ORF">IV203_020766</name>
</gene>